<protein>
    <submittedName>
        <fullName evidence="1">Uncharacterized protein</fullName>
    </submittedName>
</protein>
<accession>A0ACC1L3M1</accession>
<dbReference type="EMBL" id="JANBUN010001043">
    <property type="protein sequence ID" value="KAJ2799949.1"/>
    <property type="molecule type" value="Genomic_DNA"/>
</dbReference>
<name>A0ACC1L3M1_9FUNG</name>
<dbReference type="Proteomes" id="UP001140087">
    <property type="component" value="Unassembled WGS sequence"/>
</dbReference>
<gene>
    <name evidence="1" type="ORF">H4R21_003367</name>
</gene>
<reference evidence="1" key="1">
    <citation type="submission" date="2022-07" db="EMBL/GenBank/DDBJ databases">
        <title>Phylogenomic reconstructions and comparative analyses of Kickxellomycotina fungi.</title>
        <authorList>
            <person name="Reynolds N.K."/>
            <person name="Stajich J.E."/>
            <person name="Barry K."/>
            <person name="Grigoriev I.V."/>
            <person name="Crous P."/>
            <person name="Smith M.E."/>
        </authorList>
    </citation>
    <scope>NUCLEOTIDE SEQUENCE</scope>
    <source>
        <strain evidence="1">BCRC 34780</strain>
    </source>
</reference>
<evidence type="ECO:0000313" key="1">
    <source>
        <dbReference type="EMBL" id="KAJ2799949.1"/>
    </source>
</evidence>
<comment type="caution">
    <text evidence="1">The sequence shown here is derived from an EMBL/GenBank/DDBJ whole genome shotgun (WGS) entry which is preliminary data.</text>
</comment>
<proteinExistence type="predicted"/>
<evidence type="ECO:0000313" key="2">
    <source>
        <dbReference type="Proteomes" id="UP001140087"/>
    </source>
</evidence>
<organism evidence="1 2">
    <name type="scientific">Coemansia helicoidea</name>
    <dbReference type="NCBI Taxonomy" id="1286919"/>
    <lineage>
        <taxon>Eukaryota</taxon>
        <taxon>Fungi</taxon>
        <taxon>Fungi incertae sedis</taxon>
        <taxon>Zoopagomycota</taxon>
        <taxon>Kickxellomycotina</taxon>
        <taxon>Kickxellomycetes</taxon>
        <taxon>Kickxellales</taxon>
        <taxon>Kickxellaceae</taxon>
        <taxon>Coemansia</taxon>
    </lineage>
</organism>
<keyword evidence="2" id="KW-1185">Reference proteome</keyword>
<sequence>MPLRAAPRLARAQCYISQSTDPFANLALEDRLLRRSDPRAHILLLWRNRPCVVIGRNQNPWKECDLAALRARDVWLARRTSGGGAVYHDLGNTNYTVLMPRAEFSRDRCAQMVARALQNHADVPAHVTARHDVAVGGRKVSGSAFKLTTARAFHHGTMLIDADLARLHGCLRSPHAAAIEARGVDSVPSPVANLRDFSWSIDHAAFCDAVCREFAAAHGPVSPVHVDPAAEPVGPAAEPVGPAAEPVGPAAELDPDGADALAVDAEARARLAAWDWRYGQTPDFVHRLDGGYFSWATLSATIAVHRGHVASAVVAPPPDASAPPPHVRAALDGIAHLLPGARYDRADAAARLAPLRADRHAAELCDWILAALD</sequence>